<dbReference type="AlphaFoldDB" id="A0AAN7ZPP2"/>
<evidence type="ECO:0000313" key="3">
    <source>
        <dbReference type="Proteomes" id="UP001310594"/>
    </source>
</evidence>
<feature type="region of interest" description="Disordered" evidence="1">
    <location>
        <begin position="172"/>
        <end position="196"/>
    </location>
</feature>
<name>A0AAN7ZPP2_9PEZI</name>
<proteinExistence type="predicted"/>
<gene>
    <name evidence="2" type="ORF">LTR97_002779</name>
</gene>
<evidence type="ECO:0000313" key="2">
    <source>
        <dbReference type="EMBL" id="KAK5703766.1"/>
    </source>
</evidence>
<accession>A0AAN7ZPP2</accession>
<dbReference type="Proteomes" id="UP001310594">
    <property type="component" value="Unassembled WGS sequence"/>
</dbReference>
<dbReference type="EMBL" id="JAVRQU010000004">
    <property type="protein sequence ID" value="KAK5703766.1"/>
    <property type="molecule type" value="Genomic_DNA"/>
</dbReference>
<organism evidence="2 3">
    <name type="scientific">Elasticomyces elasticus</name>
    <dbReference type="NCBI Taxonomy" id="574655"/>
    <lineage>
        <taxon>Eukaryota</taxon>
        <taxon>Fungi</taxon>
        <taxon>Dikarya</taxon>
        <taxon>Ascomycota</taxon>
        <taxon>Pezizomycotina</taxon>
        <taxon>Dothideomycetes</taxon>
        <taxon>Dothideomycetidae</taxon>
        <taxon>Mycosphaerellales</taxon>
        <taxon>Teratosphaeriaceae</taxon>
        <taxon>Elasticomyces</taxon>
    </lineage>
</organism>
<sequence length="448" mass="49343">MAKPAHARNETTLLAPETLNIKDRVEQTLAAAIVLALKAAVTSNPAPEPPRRRFRSAVSRGFRTLAGRLRHITPWSEGPTDDEQTIPTLPCDSDRVGTVPTLASIPVRAVANPPPGDLVIRPSVTVERDLPVTTLPNLHEPIQTIAQVLASHGEASTSAVDDDILRVPATSAAGTSTARPPQEHLNRFASPPQNDRVVPSPSISIPVVAALVTSLTTVSDALRVPPTSSDGILRPSPTVDVPTTIAETDIPLTTTTLADPRAIAIPLQRLSGQCLFPDPRQKALTIRLSRNPHTSHRDVRRVRRSASDVMHLPDRIKFRVALYTEMTRKIELWLIKNAERHQCSTYSTMVWRVRDDDGSVVIKIKPPIENYMALAEYLTGKVLITPTVVHNIGYLIWVRAFVSAWYTSVQDAEPLLPIDCVVRRKTDTHVHFTDMLRRLHTVLRNAQA</sequence>
<reference evidence="2" key="1">
    <citation type="submission" date="2023-08" db="EMBL/GenBank/DDBJ databases">
        <title>Black Yeasts Isolated from many extreme environments.</title>
        <authorList>
            <person name="Coleine C."/>
            <person name="Stajich J.E."/>
            <person name="Selbmann L."/>
        </authorList>
    </citation>
    <scope>NUCLEOTIDE SEQUENCE</scope>
    <source>
        <strain evidence="2">CCFEE 5810</strain>
    </source>
</reference>
<evidence type="ECO:0000256" key="1">
    <source>
        <dbReference type="SAM" id="MobiDB-lite"/>
    </source>
</evidence>
<comment type="caution">
    <text evidence="2">The sequence shown here is derived from an EMBL/GenBank/DDBJ whole genome shotgun (WGS) entry which is preliminary data.</text>
</comment>
<protein>
    <submittedName>
        <fullName evidence="2">Uncharacterized protein</fullName>
    </submittedName>
</protein>